<evidence type="ECO:0000313" key="10">
    <source>
        <dbReference type="EMBL" id="QCW81659.1"/>
    </source>
</evidence>
<evidence type="ECO:0000256" key="1">
    <source>
        <dbReference type="ARBA" id="ARBA00000085"/>
    </source>
</evidence>
<dbReference type="OrthoDB" id="9776727at2"/>
<dbReference type="SMART" id="SM00387">
    <property type="entry name" value="HATPase_c"/>
    <property type="match status" value="1"/>
</dbReference>
<dbReference type="PROSITE" id="PS50109">
    <property type="entry name" value="HIS_KIN"/>
    <property type="match status" value="1"/>
</dbReference>
<dbReference type="InterPro" id="IPR003594">
    <property type="entry name" value="HATPase_dom"/>
</dbReference>
<comment type="catalytic activity">
    <reaction evidence="1">
        <text>ATP + protein L-histidine = ADP + protein N-phospho-L-histidine.</text>
        <dbReference type="EC" id="2.7.13.3"/>
    </reaction>
</comment>
<dbReference type="EMBL" id="CP035467">
    <property type="protein sequence ID" value="QCW81659.1"/>
    <property type="molecule type" value="Genomic_DNA"/>
</dbReference>
<dbReference type="InterPro" id="IPR035965">
    <property type="entry name" value="PAS-like_dom_sf"/>
</dbReference>
<dbReference type="InterPro" id="IPR036890">
    <property type="entry name" value="HATPase_C_sf"/>
</dbReference>
<evidence type="ECO:0000313" key="11">
    <source>
        <dbReference type="Proteomes" id="UP000305881"/>
    </source>
</evidence>
<dbReference type="InterPro" id="IPR036097">
    <property type="entry name" value="HisK_dim/P_sf"/>
</dbReference>
<protein>
    <recommendedName>
        <fullName evidence="2">histidine kinase</fullName>
        <ecNumber evidence="2">2.7.13.3</ecNumber>
    </recommendedName>
</protein>
<dbReference type="SUPFAM" id="SSF47384">
    <property type="entry name" value="Homodimeric domain of signal transducing histidine kinase"/>
    <property type="match status" value="1"/>
</dbReference>
<name>A0A4P9UKA8_METBY</name>
<evidence type="ECO:0000259" key="9">
    <source>
        <dbReference type="PROSITE" id="PS50112"/>
    </source>
</evidence>
<reference evidence="11" key="1">
    <citation type="journal article" date="2019" name="J. Bacteriol.">
        <title>A Mutagenic Screen Identifies a TonB-Dependent Receptor Required for the Lanthanide Metal Switch in the Type I Methanotroph 'Methylotuvimicrobium buryatense' 5GB1C.</title>
        <authorList>
            <person name="Groom J.D."/>
            <person name="Ford S.M."/>
            <person name="Pesesky M.W."/>
            <person name="Lidstrom M.E."/>
        </authorList>
    </citation>
    <scope>NUCLEOTIDE SEQUENCE [LARGE SCALE GENOMIC DNA]</scope>
    <source>
        <strain evidence="11">5GB1C</strain>
    </source>
</reference>
<dbReference type="RefSeq" id="WP_017840565.1">
    <property type="nucleotide sequence ID" value="NZ_CP035467.1"/>
</dbReference>
<dbReference type="CDD" id="cd00130">
    <property type="entry name" value="PAS"/>
    <property type="match status" value="1"/>
</dbReference>
<dbReference type="Proteomes" id="UP000305881">
    <property type="component" value="Chromosome"/>
</dbReference>
<dbReference type="Gene3D" id="1.10.287.130">
    <property type="match status" value="1"/>
</dbReference>
<dbReference type="InterPro" id="IPR050736">
    <property type="entry name" value="Sensor_HK_Regulatory"/>
</dbReference>
<dbReference type="SUPFAM" id="SSF55874">
    <property type="entry name" value="ATPase domain of HSP90 chaperone/DNA topoisomerase II/histidine kinase"/>
    <property type="match status" value="1"/>
</dbReference>
<dbReference type="CDD" id="cd00075">
    <property type="entry name" value="HATPase"/>
    <property type="match status" value="1"/>
</dbReference>
<dbReference type="InterPro" id="IPR004358">
    <property type="entry name" value="Sig_transdc_His_kin-like_C"/>
</dbReference>
<evidence type="ECO:0000256" key="5">
    <source>
        <dbReference type="ARBA" id="ARBA00022777"/>
    </source>
</evidence>
<keyword evidence="4" id="KW-0808">Transferase</keyword>
<sequence length="414" mass="45339">MSSSTISQSHNKTEQLADAFRLFNELSQDLTVSYQNLERQVAKLSDELAAARSERLKTLLENEKFAARLRQILAALPAGILIIDPSGKVADCNPTALEYLGEPLLQRPWSEVAGRSLKSVSENPHERQLPSGKRVGLSYNALTEGAGQLVLLSDVSEMRVLQDLVDRQNNLSAMGEMIASLAHQVRTPLSTAILYASQMSRPGIGESKRQQFSSKILERLHYLERQVNDMLIFAKEGRLSMATFALHDLLGNVEDAMTDRLAACNSVEFNLKNEAGFEILTGNEPALRGAIMNLLNNAFEACAGKGVVALTVERSSRQKIIFTVRDTGPGIEKALYQRVFEPFYTTKSSGTGLGLAVVDSVVRAHHGKVSCDSVPGMGTVFELELPIAWDTKPALPGGFSGRQAKFEELYDEAI</sequence>
<dbReference type="EC" id="2.7.13.3" evidence="2"/>
<evidence type="ECO:0000259" key="8">
    <source>
        <dbReference type="PROSITE" id="PS50109"/>
    </source>
</evidence>
<evidence type="ECO:0000256" key="7">
    <source>
        <dbReference type="SAM" id="Coils"/>
    </source>
</evidence>
<dbReference type="Pfam" id="PF13188">
    <property type="entry name" value="PAS_8"/>
    <property type="match status" value="1"/>
</dbReference>
<dbReference type="Gene3D" id="3.30.450.20">
    <property type="entry name" value="PAS domain"/>
    <property type="match status" value="1"/>
</dbReference>
<keyword evidence="11" id="KW-1185">Reference proteome</keyword>
<gene>
    <name evidence="10" type="ORF">EQU24_04905</name>
</gene>
<dbReference type="Pfam" id="PF02518">
    <property type="entry name" value="HATPase_c"/>
    <property type="match status" value="1"/>
</dbReference>
<dbReference type="SUPFAM" id="SSF55785">
    <property type="entry name" value="PYP-like sensor domain (PAS domain)"/>
    <property type="match status" value="1"/>
</dbReference>
<keyword evidence="6" id="KW-0902">Two-component regulatory system</keyword>
<dbReference type="PANTHER" id="PTHR43711:SF28">
    <property type="entry name" value="SENSOR HISTIDINE KINASE YXDK"/>
    <property type="match status" value="1"/>
</dbReference>
<dbReference type="InterPro" id="IPR003661">
    <property type="entry name" value="HisK_dim/P_dom"/>
</dbReference>
<dbReference type="InterPro" id="IPR005467">
    <property type="entry name" value="His_kinase_dom"/>
</dbReference>
<feature type="domain" description="Histidine kinase" evidence="8">
    <location>
        <begin position="180"/>
        <end position="389"/>
    </location>
</feature>
<evidence type="ECO:0000256" key="3">
    <source>
        <dbReference type="ARBA" id="ARBA00022553"/>
    </source>
</evidence>
<dbReference type="CDD" id="cd00082">
    <property type="entry name" value="HisKA"/>
    <property type="match status" value="1"/>
</dbReference>
<dbReference type="KEGG" id="mbur:EQU24_04905"/>
<keyword evidence="7" id="KW-0175">Coiled coil</keyword>
<dbReference type="STRING" id="675511.GCA_000341735_02029"/>
<dbReference type="AlphaFoldDB" id="A0A4P9UKA8"/>
<accession>A0A4P9UKA8</accession>
<dbReference type="InterPro" id="IPR000014">
    <property type="entry name" value="PAS"/>
</dbReference>
<keyword evidence="3" id="KW-0597">Phosphoprotein</keyword>
<dbReference type="GO" id="GO:0000155">
    <property type="term" value="F:phosphorelay sensor kinase activity"/>
    <property type="evidence" value="ECO:0007669"/>
    <property type="project" value="InterPro"/>
</dbReference>
<dbReference type="SMART" id="SM00388">
    <property type="entry name" value="HisKA"/>
    <property type="match status" value="1"/>
</dbReference>
<proteinExistence type="predicted"/>
<dbReference type="PROSITE" id="PS50112">
    <property type="entry name" value="PAS"/>
    <property type="match status" value="1"/>
</dbReference>
<feature type="coiled-coil region" evidence="7">
    <location>
        <begin position="27"/>
        <end position="54"/>
    </location>
</feature>
<keyword evidence="5" id="KW-0418">Kinase</keyword>
<feature type="domain" description="PAS" evidence="9">
    <location>
        <begin position="65"/>
        <end position="101"/>
    </location>
</feature>
<evidence type="ECO:0000256" key="6">
    <source>
        <dbReference type="ARBA" id="ARBA00023012"/>
    </source>
</evidence>
<dbReference type="SMART" id="SM00091">
    <property type="entry name" value="PAS"/>
    <property type="match status" value="1"/>
</dbReference>
<dbReference type="PANTHER" id="PTHR43711">
    <property type="entry name" value="TWO-COMPONENT HISTIDINE KINASE"/>
    <property type="match status" value="1"/>
</dbReference>
<dbReference type="Pfam" id="PF00512">
    <property type="entry name" value="HisKA"/>
    <property type="match status" value="1"/>
</dbReference>
<evidence type="ECO:0000256" key="2">
    <source>
        <dbReference type="ARBA" id="ARBA00012438"/>
    </source>
</evidence>
<evidence type="ECO:0000256" key="4">
    <source>
        <dbReference type="ARBA" id="ARBA00022679"/>
    </source>
</evidence>
<dbReference type="PRINTS" id="PR00344">
    <property type="entry name" value="BCTRLSENSOR"/>
</dbReference>
<organism evidence="10 11">
    <name type="scientific">Methylotuvimicrobium buryatense</name>
    <name type="common">Methylomicrobium buryatense</name>
    <dbReference type="NCBI Taxonomy" id="95641"/>
    <lineage>
        <taxon>Bacteria</taxon>
        <taxon>Pseudomonadati</taxon>
        <taxon>Pseudomonadota</taxon>
        <taxon>Gammaproteobacteria</taxon>
        <taxon>Methylococcales</taxon>
        <taxon>Methylococcaceae</taxon>
        <taxon>Methylotuvimicrobium</taxon>
    </lineage>
</organism>
<dbReference type="Gene3D" id="3.30.565.10">
    <property type="entry name" value="Histidine kinase-like ATPase, C-terminal domain"/>
    <property type="match status" value="1"/>
</dbReference>